<dbReference type="Proteomes" id="UP000238217">
    <property type="component" value="Unassembled WGS sequence"/>
</dbReference>
<dbReference type="Gene3D" id="3.40.50.1820">
    <property type="entry name" value="alpha/beta hydrolase"/>
    <property type="match status" value="1"/>
</dbReference>
<dbReference type="AlphaFoldDB" id="A0A2T0YR08"/>
<gene>
    <name evidence="2" type="ORF">BCL67_104173</name>
</gene>
<evidence type="ECO:0000313" key="2">
    <source>
        <dbReference type="EMBL" id="PRZ17820.1"/>
    </source>
</evidence>
<dbReference type="OrthoDB" id="4404863at2"/>
<protein>
    <recommendedName>
        <fullName evidence="4">Esterase</fullName>
    </recommendedName>
</protein>
<organism evidence="2 3">
    <name type="scientific">Nesterenkonia sandarakina</name>
    <dbReference type="NCBI Taxonomy" id="272918"/>
    <lineage>
        <taxon>Bacteria</taxon>
        <taxon>Bacillati</taxon>
        <taxon>Actinomycetota</taxon>
        <taxon>Actinomycetes</taxon>
        <taxon>Micrococcales</taxon>
        <taxon>Micrococcaceae</taxon>
        <taxon>Nesterenkonia</taxon>
    </lineage>
</organism>
<dbReference type="RefSeq" id="WP_106122288.1">
    <property type="nucleotide sequence ID" value="NZ_PVTY01000004.1"/>
</dbReference>
<dbReference type="InterPro" id="IPR029058">
    <property type="entry name" value="AB_hydrolase_fold"/>
</dbReference>
<dbReference type="SUPFAM" id="SSF53474">
    <property type="entry name" value="alpha/beta-Hydrolases"/>
    <property type="match status" value="1"/>
</dbReference>
<feature type="compositionally biased region" description="Basic and acidic residues" evidence="1">
    <location>
        <begin position="43"/>
        <end position="59"/>
    </location>
</feature>
<sequence length="306" mass="32943">MTRRWALLSGLVAAVLAAFLVFFVLALLLGEDENTEAAADSPARCEMHGIDRPDPRADPDPVTGTGGATEGGQDSVQLNQGFTSESASSEYHLFTRGVDFNEPVGVVVRLHGDGGAEYDDPDGLLNCLAAVAASRNMVLLAPLTPDVEGELTWWEDISTNLPWLQDLLDERVLAPYGLGPEDVWWMGYSGGAEMISYGVLPRNPQSVTGGALMLGGGGAPQALVEEPSSEQLEFLDLIWVTGTLDNGSVPYAPFDALTAAQEGSSWYREQGFMQVRAEFPEGEDHFSLRQARILDEALREDPVASE</sequence>
<dbReference type="EMBL" id="PVTY01000004">
    <property type="protein sequence ID" value="PRZ17820.1"/>
    <property type="molecule type" value="Genomic_DNA"/>
</dbReference>
<proteinExistence type="predicted"/>
<evidence type="ECO:0000256" key="1">
    <source>
        <dbReference type="SAM" id="MobiDB-lite"/>
    </source>
</evidence>
<evidence type="ECO:0008006" key="4">
    <source>
        <dbReference type="Google" id="ProtNLM"/>
    </source>
</evidence>
<feature type="region of interest" description="Disordered" evidence="1">
    <location>
        <begin position="37"/>
        <end position="76"/>
    </location>
</feature>
<name>A0A2T0YR08_9MICC</name>
<accession>A0A2T0YR08</accession>
<evidence type="ECO:0000313" key="3">
    <source>
        <dbReference type="Proteomes" id="UP000238217"/>
    </source>
</evidence>
<comment type="caution">
    <text evidence="2">The sequence shown here is derived from an EMBL/GenBank/DDBJ whole genome shotgun (WGS) entry which is preliminary data.</text>
</comment>
<reference evidence="2 3" key="1">
    <citation type="submission" date="2018-03" db="EMBL/GenBank/DDBJ databases">
        <title>Comparative analysis of microorganisms from saline springs in Andes Mountain Range, Colombia.</title>
        <authorList>
            <person name="Rubin E."/>
        </authorList>
    </citation>
    <scope>NUCLEOTIDE SEQUENCE [LARGE SCALE GENOMIC DNA]</scope>
    <source>
        <strain evidence="2 3">CG 35</strain>
    </source>
</reference>
<keyword evidence="3" id="KW-1185">Reference proteome</keyword>